<protein>
    <submittedName>
        <fullName evidence="3">DUF4334 domain-containing protein</fullName>
    </submittedName>
</protein>
<evidence type="ECO:0000259" key="2">
    <source>
        <dbReference type="Pfam" id="PF14232"/>
    </source>
</evidence>
<gene>
    <name evidence="3" type="ORF">OV287_40045</name>
</gene>
<dbReference type="InterPro" id="IPR025951">
    <property type="entry name" value="GXWXG_dom"/>
</dbReference>
<organism evidence="3 4">
    <name type="scientific">Archangium lansingense</name>
    <dbReference type="NCBI Taxonomy" id="2995310"/>
    <lineage>
        <taxon>Bacteria</taxon>
        <taxon>Pseudomonadati</taxon>
        <taxon>Myxococcota</taxon>
        <taxon>Myxococcia</taxon>
        <taxon>Myxococcales</taxon>
        <taxon>Cystobacterineae</taxon>
        <taxon>Archangiaceae</taxon>
        <taxon>Archangium</taxon>
    </lineage>
</organism>
<dbReference type="RefSeq" id="WP_267539299.1">
    <property type="nucleotide sequence ID" value="NZ_JAPNKA010000001.1"/>
</dbReference>
<dbReference type="Pfam" id="PF14231">
    <property type="entry name" value="GXWXG"/>
    <property type="match status" value="1"/>
</dbReference>
<accession>A0ABT4AG43</accession>
<dbReference type="Pfam" id="PF14232">
    <property type="entry name" value="DUF4334"/>
    <property type="match status" value="1"/>
</dbReference>
<dbReference type="EMBL" id="JAPNKA010000001">
    <property type="protein sequence ID" value="MCY1080653.1"/>
    <property type="molecule type" value="Genomic_DNA"/>
</dbReference>
<evidence type="ECO:0000313" key="4">
    <source>
        <dbReference type="Proteomes" id="UP001207654"/>
    </source>
</evidence>
<reference evidence="3 4" key="1">
    <citation type="submission" date="2022-11" db="EMBL/GenBank/DDBJ databases">
        <title>Minimal conservation of predation-associated metabolite biosynthetic gene clusters underscores biosynthetic potential of Myxococcota including descriptions for ten novel species: Archangium lansinium sp. nov., Myxococcus landrumus sp. nov., Nannocystis bai.</title>
        <authorList>
            <person name="Ahearne A."/>
            <person name="Stevens C."/>
            <person name="Phillips K."/>
        </authorList>
    </citation>
    <scope>NUCLEOTIDE SEQUENCE [LARGE SCALE GENOMIC DNA]</scope>
    <source>
        <strain evidence="3 4">MIWBW</strain>
    </source>
</reference>
<feature type="domain" description="GXWXG" evidence="1">
    <location>
        <begin position="19"/>
        <end position="76"/>
    </location>
</feature>
<evidence type="ECO:0000313" key="3">
    <source>
        <dbReference type="EMBL" id="MCY1080653.1"/>
    </source>
</evidence>
<proteinExistence type="predicted"/>
<comment type="caution">
    <text evidence="3">The sequence shown here is derived from an EMBL/GenBank/DDBJ whole genome shotgun (WGS) entry which is preliminary data.</text>
</comment>
<dbReference type="Proteomes" id="UP001207654">
    <property type="component" value="Unassembled WGS sequence"/>
</dbReference>
<feature type="domain" description="DUF4334" evidence="2">
    <location>
        <begin position="110"/>
        <end position="164"/>
    </location>
</feature>
<dbReference type="InterPro" id="IPR025568">
    <property type="entry name" value="DUF4334"/>
</dbReference>
<evidence type="ECO:0000259" key="1">
    <source>
        <dbReference type="Pfam" id="PF14231"/>
    </source>
</evidence>
<name>A0ABT4AG43_9BACT</name>
<sequence>MTFDEAVKAGRINSEAALALFDSLPTVELAFLHGRWKGSELQTGHTMDGMLSATGWYGKQFIDAESVHPLLFFTEDRASVFPVDPRKWPSPEIQGFVGPHRTKVETGKFKARLRMTEYRGKLSATMIYDDWPTLDVFRKVDADTLLGAMDARGMAAPYFFVLRRDSGVPPLLGKDGAFTRSA</sequence>
<keyword evidence="4" id="KW-1185">Reference proteome</keyword>
<dbReference type="Gene3D" id="2.40.128.580">
    <property type="entry name" value="GXWXG domain"/>
    <property type="match status" value="1"/>
</dbReference>